<feature type="transmembrane region" description="Helical" evidence="8">
    <location>
        <begin position="186"/>
        <end position="208"/>
    </location>
</feature>
<feature type="transmembrane region" description="Helical" evidence="8">
    <location>
        <begin position="399"/>
        <end position="424"/>
    </location>
</feature>
<protein>
    <submittedName>
        <fullName evidence="9">Glycine betaine transporter</fullName>
    </submittedName>
</protein>
<dbReference type="PANTHER" id="PTHR30047">
    <property type="entry name" value="HIGH-AFFINITY CHOLINE TRANSPORT PROTEIN-RELATED"/>
    <property type="match status" value="1"/>
</dbReference>
<dbReference type="EMBL" id="FOXX01000010">
    <property type="protein sequence ID" value="SFQ81350.1"/>
    <property type="molecule type" value="Genomic_DNA"/>
</dbReference>
<evidence type="ECO:0000256" key="8">
    <source>
        <dbReference type="SAM" id="Phobius"/>
    </source>
</evidence>
<reference evidence="9 10" key="1">
    <citation type="submission" date="2016-10" db="EMBL/GenBank/DDBJ databases">
        <authorList>
            <person name="Varghese N."/>
            <person name="Submissions S."/>
        </authorList>
    </citation>
    <scope>NUCLEOTIDE SEQUENCE [LARGE SCALE GENOMIC DNA]</scope>
    <source>
        <strain evidence="9 10">DSM 13796</strain>
    </source>
</reference>
<evidence type="ECO:0000256" key="7">
    <source>
        <dbReference type="ARBA" id="ARBA00023136"/>
    </source>
</evidence>
<comment type="subcellular location">
    <subcellularLocation>
        <location evidence="1">Cell membrane</location>
        <topology evidence="1">Multi-pass membrane protein</topology>
    </subcellularLocation>
</comment>
<dbReference type="RefSeq" id="WP_061805946.1">
    <property type="nucleotide sequence ID" value="NZ_FOXX01000010.1"/>
</dbReference>
<organism evidence="9 10">
    <name type="scientific">Priestia endophytica DSM 13796</name>
    <dbReference type="NCBI Taxonomy" id="1121089"/>
    <lineage>
        <taxon>Bacteria</taxon>
        <taxon>Bacillati</taxon>
        <taxon>Bacillota</taxon>
        <taxon>Bacilli</taxon>
        <taxon>Bacillales</taxon>
        <taxon>Bacillaceae</taxon>
        <taxon>Priestia</taxon>
    </lineage>
</organism>
<keyword evidence="3" id="KW-0813">Transport</keyword>
<keyword evidence="6 8" id="KW-1133">Transmembrane helix</keyword>
<dbReference type="InterPro" id="IPR018093">
    <property type="entry name" value="BCCT_CS"/>
</dbReference>
<evidence type="ECO:0000313" key="9">
    <source>
        <dbReference type="EMBL" id="SFQ81350.1"/>
    </source>
</evidence>
<sequence length="508" mass="55099">MNNKVTGVFWWSVFVTLAVVIWGAVAPDNFGSIIGNVRSFLTSNFGWYYLLIVSLFLIVCIALGLSKYGRIKLGSPDSKPDYSTPTWFAMLFSAGMGTGLVFWGAAEPISHFMTSTPEGVETGTNTAARDALRYTFFHWGLHAWGIYGIVALALAYFKFRHGKPGLISATLSPVLGKKAEGPIGKIIDIIAIFATVVGVATTLGLGAIQINGGLSFLTGISKSFGTQVIIIVIVTILFMISAWSGLSKGIKILSNANLGLATLLLLVVLFVGPTVYILNMFVDTLGSYIQNLPRMSFRLSPLNEENRGWIDSWTIYYWAWWIAWSPFVGLFIARVSKGRSIREFVFGVLFVPAIVSMLWFAVFGTSAIDVQQKGLASLQKLPTENVLFGTLQQFPMGTIAIIVGLCLIGTFFITSADSATFVLGMQSTNGSLNPSGNVKLTWGFLQAAVALVLLYSGGETALTNLQNMLILAAFPFSIIMILMTASLIKALGKDYKQVKQGNKTKKVS</sequence>
<gene>
    <name evidence="9" type="ORF">SAMN02745910_03757</name>
</gene>
<keyword evidence="5 8" id="KW-0812">Transmembrane</keyword>
<comment type="caution">
    <text evidence="9">The sequence shown here is derived from an EMBL/GenBank/DDBJ whole genome shotgun (WGS) entry which is preliminary data.</text>
</comment>
<evidence type="ECO:0000256" key="2">
    <source>
        <dbReference type="ARBA" id="ARBA00005658"/>
    </source>
</evidence>
<feature type="transmembrane region" description="Helical" evidence="8">
    <location>
        <begin position="136"/>
        <end position="157"/>
    </location>
</feature>
<dbReference type="NCBIfam" id="TIGR00842">
    <property type="entry name" value="bcct"/>
    <property type="match status" value="1"/>
</dbReference>
<dbReference type="Proteomes" id="UP000182762">
    <property type="component" value="Unassembled WGS sequence"/>
</dbReference>
<keyword evidence="10" id="KW-1185">Reference proteome</keyword>
<dbReference type="GeneID" id="93712336"/>
<keyword evidence="7 8" id="KW-0472">Membrane</keyword>
<dbReference type="InterPro" id="IPR000060">
    <property type="entry name" value="BCCT_transptr"/>
</dbReference>
<feature type="transmembrane region" description="Helical" evidence="8">
    <location>
        <begin position="258"/>
        <end position="278"/>
    </location>
</feature>
<evidence type="ECO:0000256" key="6">
    <source>
        <dbReference type="ARBA" id="ARBA00022989"/>
    </source>
</evidence>
<evidence type="ECO:0000256" key="4">
    <source>
        <dbReference type="ARBA" id="ARBA00022475"/>
    </source>
</evidence>
<feature type="transmembrane region" description="Helical" evidence="8">
    <location>
        <begin position="228"/>
        <end position="246"/>
    </location>
</feature>
<name>A0A1I6BK98_9BACI</name>
<feature type="transmembrane region" description="Helical" evidence="8">
    <location>
        <begin position="45"/>
        <end position="65"/>
    </location>
</feature>
<keyword evidence="4" id="KW-1003">Cell membrane</keyword>
<feature type="transmembrane region" description="Helical" evidence="8">
    <location>
        <begin position="315"/>
        <end position="333"/>
    </location>
</feature>
<comment type="similarity">
    <text evidence="2">Belongs to the BCCT transporter (TC 2.A.15) family.</text>
</comment>
<evidence type="ECO:0000256" key="3">
    <source>
        <dbReference type="ARBA" id="ARBA00022448"/>
    </source>
</evidence>
<dbReference type="Pfam" id="PF02028">
    <property type="entry name" value="BCCT"/>
    <property type="match status" value="1"/>
</dbReference>
<dbReference type="PANTHER" id="PTHR30047:SF7">
    <property type="entry name" value="HIGH-AFFINITY CHOLINE TRANSPORT PROTEIN"/>
    <property type="match status" value="1"/>
</dbReference>
<evidence type="ECO:0000256" key="5">
    <source>
        <dbReference type="ARBA" id="ARBA00022692"/>
    </source>
</evidence>
<feature type="transmembrane region" description="Helical" evidence="8">
    <location>
        <begin position="345"/>
        <end position="368"/>
    </location>
</feature>
<feature type="transmembrane region" description="Helical" evidence="8">
    <location>
        <begin position="7"/>
        <end position="25"/>
    </location>
</feature>
<dbReference type="PROSITE" id="PS01303">
    <property type="entry name" value="BCCT"/>
    <property type="match status" value="1"/>
</dbReference>
<evidence type="ECO:0000313" key="10">
    <source>
        <dbReference type="Proteomes" id="UP000182762"/>
    </source>
</evidence>
<proteinExistence type="inferred from homology"/>
<accession>A0A1I6BK98</accession>
<evidence type="ECO:0000256" key="1">
    <source>
        <dbReference type="ARBA" id="ARBA00004651"/>
    </source>
</evidence>
<feature type="transmembrane region" description="Helical" evidence="8">
    <location>
        <begin position="468"/>
        <end position="488"/>
    </location>
</feature>
<feature type="transmembrane region" description="Helical" evidence="8">
    <location>
        <begin position="86"/>
        <end position="106"/>
    </location>
</feature>
<feature type="transmembrane region" description="Helical" evidence="8">
    <location>
        <begin position="436"/>
        <end position="456"/>
    </location>
</feature>